<dbReference type="InterPro" id="IPR037066">
    <property type="entry name" value="Plug_dom_sf"/>
</dbReference>
<comment type="similarity">
    <text evidence="7">Belongs to the TonB-dependent receptor family.</text>
</comment>
<dbReference type="Gene3D" id="2.40.170.20">
    <property type="entry name" value="TonB-dependent receptor, beta-barrel domain"/>
    <property type="match status" value="1"/>
</dbReference>
<dbReference type="Gene3D" id="2.170.130.10">
    <property type="entry name" value="TonB-dependent receptor, plug domain"/>
    <property type="match status" value="1"/>
</dbReference>
<feature type="domain" description="TonB-dependent receptor plug" evidence="8">
    <location>
        <begin position="123"/>
        <end position="241"/>
    </location>
</feature>
<dbReference type="Pfam" id="PF07715">
    <property type="entry name" value="Plug"/>
    <property type="match status" value="1"/>
</dbReference>
<comment type="caution">
    <text evidence="9">The sequence shown here is derived from an EMBL/GenBank/DDBJ whole genome shotgun (WGS) entry which is preliminary data.</text>
</comment>
<proteinExistence type="inferred from homology"/>
<evidence type="ECO:0000313" key="9">
    <source>
        <dbReference type="EMBL" id="TLU89440.1"/>
    </source>
</evidence>
<dbReference type="RefSeq" id="WP_138283500.1">
    <property type="nucleotide sequence ID" value="NZ_BMGE01000004.1"/>
</dbReference>
<dbReference type="InterPro" id="IPR039426">
    <property type="entry name" value="TonB-dep_rcpt-like"/>
</dbReference>
<keyword evidence="10" id="KW-1185">Reference proteome</keyword>
<gene>
    <name evidence="9" type="ORF">FEM55_22120</name>
</gene>
<dbReference type="Proteomes" id="UP000309788">
    <property type="component" value="Unassembled WGS sequence"/>
</dbReference>
<protein>
    <submittedName>
        <fullName evidence="9">SusC/RagA family TonB-linked outer membrane protein</fullName>
    </submittedName>
</protein>
<keyword evidence="4 7" id="KW-0812">Transmembrane</keyword>
<reference evidence="9 10" key="1">
    <citation type="submission" date="2019-05" db="EMBL/GenBank/DDBJ databases">
        <authorList>
            <person name="Qu J.-H."/>
        </authorList>
    </citation>
    <scope>NUCLEOTIDE SEQUENCE [LARGE SCALE GENOMIC DNA]</scope>
    <source>
        <strain evidence="9 10">Z12</strain>
    </source>
</reference>
<dbReference type="SUPFAM" id="SSF56935">
    <property type="entry name" value="Porins"/>
    <property type="match status" value="1"/>
</dbReference>
<keyword evidence="2 7" id="KW-0813">Transport</keyword>
<dbReference type="InterPro" id="IPR036942">
    <property type="entry name" value="Beta-barrel_TonB_sf"/>
</dbReference>
<dbReference type="AlphaFoldDB" id="A0A5R9K6M4"/>
<evidence type="ECO:0000256" key="1">
    <source>
        <dbReference type="ARBA" id="ARBA00004571"/>
    </source>
</evidence>
<evidence type="ECO:0000256" key="3">
    <source>
        <dbReference type="ARBA" id="ARBA00022452"/>
    </source>
</evidence>
<dbReference type="PROSITE" id="PS52016">
    <property type="entry name" value="TONB_DEPENDENT_REC_3"/>
    <property type="match status" value="1"/>
</dbReference>
<evidence type="ECO:0000313" key="10">
    <source>
        <dbReference type="Proteomes" id="UP000309788"/>
    </source>
</evidence>
<name>A0A5R9K6M4_9BACT</name>
<keyword evidence="6 7" id="KW-0998">Cell outer membrane</keyword>
<dbReference type="OrthoDB" id="9768177at2"/>
<sequence>MTTWALLAGTMLWSTLLQAQGIFISGHVSIAKAIQTVEIPAIRVPAAGVTVRVKGTSSGVISDSSGYYRVAVHELGATLVYQAVGMKTLEIMVTDTARLDVQLKTDATELKELIITGYTELPLEETTGAYSTVKMDRISNTPLLPIDKALQGQVAGLQSMGGSGQPGSVQNIRIRGTGSINAGSEPLYVVNGILINTGVLARNNPNANTIAGIDINDIEQISILKDAAATSAYGSRAANGVIIITLKQGKSGKTSFRLSTETGLAIKAYSNPANRPLNTAEWRSLTAEGVQNRFPNQYPDAAGALEYVDQLIGVNPSVDTDWLREVTQIGKSWQYHLSATGGNDKTQFYISTGYLSQTGNVIATGLRRITGSISFAHTASKRLTFNTSIHISHTRQHGPDNGGAFSNPVLAAYFLRPSLAPRTPSGEINVSPPDFPAGSLYNPLAIADMDKRQTSNMKALTSFTADYNLFRNFKLTSRIGIDYNILEEDQYNNPFYGDEVNEQGKITRAYSRYFNWIWSNLATYHRAFTDYSFQVTAGYEAQKSMYYFNQTSVYGLPFHLSVQIPSAGSGSQSAEGSNSDYAFLSKFALLDFTYRHKWMFSGSIRHDVSSRFGSGQRSGIFWSTGLAWQLNKEEFLKTVQFIDQLKLRLSYGFNGNAAIGNYDWQGTYAYGKSYNYLGKTGSAPVTPGNNNLTWEFNKPLNLGLDMVLLNNRFTLVLDWYSRITSNLLINQPLPGTSGFNSYKNNAGSIRNQGLEWSISVQVANSKNFQWSIYLNASRNRNKIISLPGNRDIVSGTSIYRSGQDLQSFYMRQWAGVDPESGAPLWYTDATRKKTTKSYNEALLTLAGSASSKLYGSLGSTIKYKGFCTDFLFYFNHGNMIRDAWGSYTQSDGANVNFNVVAAQLNRWQKPGDQTDVPKYVYGGNNASNSMSSRFLYRGNYLRLRYVTISYEVPRHILSAFAFSGFKLFVRGTNLLTKAADKNLPYDPETNVNSTSNFDIFIPKTFTAGLQANF</sequence>
<comment type="subcellular location">
    <subcellularLocation>
        <location evidence="1 7">Cell outer membrane</location>
        <topology evidence="1 7">Multi-pass membrane protein</topology>
    </subcellularLocation>
</comment>
<dbReference type="InterPro" id="IPR008969">
    <property type="entry name" value="CarboxyPept-like_regulatory"/>
</dbReference>
<dbReference type="SUPFAM" id="SSF49464">
    <property type="entry name" value="Carboxypeptidase regulatory domain-like"/>
    <property type="match status" value="1"/>
</dbReference>
<organism evidence="9 10">
    <name type="scientific">Dyadobacter sediminis</name>
    <dbReference type="NCBI Taxonomy" id="1493691"/>
    <lineage>
        <taxon>Bacteria</taxon>
        <taxon>Pseudomonadati</taxon>
        <taxon>Bacteroidota</taxon>
        <taxon>Cytophagia</taxon>
        <taxon>Cytophagales</taxon>
        <taxon>Spirosomataceae</taxon>
        <taxon>Dyadobacter</taxon>
    </lineage>
</organism>
<evidence type="ECO:0000256" key="6">
    <source>
        <dbReference type="ARBA" id="ARBA00023237"/>
    </source>
</evidence>
<dbReference type="Pfam" id="PF13715">
    <property type="entry name" value="CarbopepD_reg_2"/>
    <property type="match status" value="1"/>
</dbReference>
<evidence type="ECO:0000256" key="4">
    <source>
        <dbReference type="ARBA" id="ARBA00022692"/>
    </source>
</evidence>
<evidence type="ECO:0000256" key="2">
    <source>
        <dbReference type="ARBA" id="ARBA00022448"/>
    </source>
</evidence>
<dbReference type="InterPro" id="IPR023997">
    <property type="entry name" value="TonB-dep_OMP_SusC/RagA_CS"/>
</dbReference>
<dbReference type="NCBIfam" id="TIGR04056">
    <property type="entry name" value="OMP_RagA_SusC"/>
    <property type="match status" value="1"/>
</dbReference>
<dbReference type="EMBL" id="VCEI01000030">
    <property type="protein sequence ID" value="TLU89440.1"/>
    <property type="molecule type" value="Genomic_DNA"/>
</dbReference>
<keyword evidence="3 7" id="KW-1134">Transmembrane beta strand</keyword>
<evidence type="ECO:0000259" key="8">
    <source>
        <dbReference type="Pfam" id="PF07715"/>
    </source>
</evidence>
<dbReference type="InterPro" id="IPR012910">
    <property type="entry name" value="Plug_dom"/>
</dbReference>
<dbReference type="NCBIfam" id="TIGR04057">
    <property type="entry name" value="SusC_RagA_signa"/>
    <property type="match status" value="1"/>
</dbReference>
<keyword evidence="5 7" id="KW-0472">Membrane</keyword>
<accession>A0A5R9K6M4</accession>
<dbReference type="InterPro" id="IPR023996">
    <property type="entry name" value="TonB-dep_OMP_SusC/RagA"/>
</dbReference>
<evidence type="ECO:0000256" key="7">
    <source>
        <dbReference type="PROSITE-ProRule" id="PRU01360"/>
    </source>
</evidence>
<dbReference type="GO" id="GO:0009279">
    <property type="term" value="C:cell outer membrane"/>
    <property type="evidence" value="ECO:0007669"/>
    <property type="project" value="UniProtKB-SubCell"/>
</dbReference>
<evidence type="ECO:0000256" key="5">
    <source>
        <dbReference type="ARBA" id="ARBA00023136"/>
    </source>
</evidence>